<evidence type="ECO:0000313" key="1">
    <source>
        <dbReference type="EMBL" id="CAG4959456.1"/>
    </source>
</evidence>
<comment type="caution">
    <text evidence="1">The sequence shown here is derived from an EMBL/GenBank/DDBJ whole genome shotgun (WGS) entry which is preliminary data.</text>
</comment>
<sequence>MGNTHNIDSALLEYLKTNRQSKPLTSDRNRKVVIEPGKSVTVDDIQNRTKDTKKRPAKNKSALIKSTAVQKAKNQILNDTPSTASVGKENKILDQFKDELYFCDNFSLSFLAGKNSVNENDTIDNMIGNNDEYNLNTHTTEDQALPTFTEIDILDEKTELYSHKLHPHYVK</sequence>
<accession>A0A8S3WHF8</accession>
<proteinExistence type="predicted"/>
<dbReference type="EMBL" id="CAJQZP010000397">
    <property type="protein sequence ID" value="CAG4959456.1"/>
    <property type="molecule type" value="Genomic_DNA"/>
</dbReference>
<protein>
    <submittedName>
        <fullName evidence="1">(apollo) hypothetical protein</fullName>
    </submittedName>
</protein>
<reference evidence="1" key="1">
    <citation type="submission" date="2021-04" db="EMBL/GenBank/DDBJ databases">
        <authorList>
            <person name="Tunstrom K."/>
        </authorList>
    </citation>
    <scope>NUCLEOTIDE SEQUENCE</scope>
</reference>
<dbReference type="Proteomes" id="UP000691718">
    <property type="component" value="Unassembled WGS sequence"/>
</dbReference>
<organism evidence="1 2">
    <name type="scientific">Parnassius apollo</name>
    <name type="common">Apollo butterfly</name>
    <name type="synonym">Papilio apollo</name>
    <dbReference type="NCBI Taxonomy" id="110799"/>
    <lineage>
        <taxon>Eukaryota</taxon>
        <taxon>Metazoa</taxon>
        <taxon>Ecdysozoa</taxon>
        <taxon>Arthropoda</taxon>
        <taxon>Hexapoda</taxon>
        <taxon>Insecta</taxon>
        <taxon>Pterygota</taxon>
        <taxon>Neoptera</taxon>
        <taxon>Endopterygota</taxon>
        <taxon>Lepidoptera</taxon>
        <taxon>Glossata</taxon>
        <taxon>Ditrysia</taxon>
        <taxon>Papilionoidea</taxon>
        <taxon>Papilionidae</taxon>
        <taxon>Parnassiinae</taxon>
        <taxon>Parnassini</taxon>
        <taxon>Parnassius</taxon>
        <taxon>Parnassius</taxon>
    </lineage>
</organism>
<evidence type="ECO:0000313" key="2">
    <source>
        <dbReference type="Proteomes" id="UP000691718"/>
    </source>
</evidence>
<keyword evidence="2" id="KW-1185">Reference proteome</keyword>
<gene>
    <name evidence="1" type="ORF">PAPOLLO_LOCUS6159</name>
</gene>
<name>A0A8S3WHF8_PARAO</name>
<dbReference type="AlphaFoldDB" id="A0A8S3WHF8"/>